<reference evidence="2" key="1">
    <citation type="journal article" date="2022" name="Cell">
        <title>Design, construction, and in vivo augmentation of a complex gut microbiome.</title>
        <authorList>
            <person name="Cheng A.G."/>
            <person name="Ho P.Y."/>
            <person name="Aranda-Diaz A."/>
            <person name="Jain S."/>
            <person name="Yu F.B."/>
            <person name="Meng X."/>
            <person name="Wang M."/>
            <person name="Iakiviak M."/>
            <person name="Nagashima K."/>
            <person name="Zhao A."/>
            <person name="Murugkar P."/>
            <person name="Patil A."/>
            <person name="Atabakhsh K."/>
            <person name="Weakley A."/>
            <person name="Yan J."/>
            <person name="Brumbaugh A.R."/>
            <person name="Higginbottom S."/>
            <person name="Dimas A."/>
            <person name="Shiver A.L."/>
            <person name="Deutschbauer A."/>
            <person name="Neff N."/>
            <person name="Sonnenburg J.L."/>
            <person name="Huang K.C."/>
            <person name="Fischbach M.A."/>
        </authorList>
    </citation>
    <scope>NUCLEOTIDE SEQUENCE</scope>
    <source>
        <strain evidence="2">DSM 19829</strain>
    </source>
</reference>
<dbReference type="InterPro" id="IPR023875">
    <property type="entry name" value="DNA_repair_put"/>
</dbReference>
<feature type="domain" description="DUF4130" evidence="1">
    <location>
        <begin position="85"/>
        <end position="248"/>
    </location>
</feature>
<keyword evidence="3" id="KW-1185">Reference proteome</keyword>
<evidence type="ECO:0000259" key="1">
    <source>
        <dbReference type="Pfam" id="PF13566"/>
    </source>
</evidence>
<accession>A0ABY5VIX2</accession>
<dbReference type="Pfam" id="PF13566">
    <property type="entry name" value="DUF4130"/>
    <property type="match status" value="1"/>
</dbReference>
<sequence>MTVFTCADDFSSMMTCIYDAWGSGLGHRNIRLMTEPLYETELFCSYRHVEADEEKTGKVIRSIQCKISYEVFKMVFRASLSFKEDKLDCIYRFLLLAFHHGPSVTGRLQEPAVAGLFEIERKVLNEAHLFREFIRFSSVQNGTLVSHIEPKCNVLPLLAENFSDRMPSENWMIIDDTRKSAVIHPADSSYYMTLLTPEEFLTLRRTEIRDEYSALWTSFFRAVSIAPRENRRCQRNMMPLWYRKHMTEFMT</sequence>
<evidence type="ECO:0000313" key="2">
    <source>
        <dbReference type="EMBL" id="UWP59931.1"/>
    </source>
</evidence>
<dbReference type="EMBL" id="CP102290">
    <property type="protein sequence ID" value="UWP59931.1"/>
    <property type="molecule type" value="Genomic_DNA"/>
</dbReference>
<dbReference type="InterPro" id="IPR025404">
    <property type="entry name" value="DUF4130"/>
</dbReference>
<evidence type="ECO:0000313" key="3">
    <source>
        <dbReference type="Proteomes" id="UP001060164"/>
    </source>
</evidence>
<dbReference type="NCBIfam" id="TIGR03915">
    <property type="entry name" value="SAM_7_link_chp"/>
    <property type="match status" value="1"/>
</dbReference>
<dbReference type="RefSeq" id="WP_028530258.1">
    <property type="nucleotide sequence ID" value="NZ_CABLBR010000052.1"/>
</dbReference>
<name>A0ABY5VIX2_9FIRM</name>
<organism evidence="2 3">
    <name type="scientific">Ruminococcus gauvreauii</name>
    <dbReference type="NCBI Taxonomy" id="438033"/>
    <lineage>
        <taxon>Bacteria</taxon>
        <taxon>Bacillati</taxon>
        <taxon>Bacillota</taxon>
        <taxon>Clostridia</taxon>
        <taxon>Eubacteriales</taxon>
        <taxon>Oscillospiraceae</taxon>
        <taxon>Ruminococcus</taxon>
    </lineage>
</organism>
<proteinExistence type="predicted"/>
<dbReference type="Proteomes" id="UP001060164">
    <property type="component" value="Chromosome"/>
</dbReference>
<gene>
    <name evidence="2" type="ORF">NQ502_02405</name>
</gene>
<protein>
    <submittedName>
        <fullName evidence="2">TIGR03915 family putative DNA repair protein</fullName>
    </submittedName>
</protein>